<reference evidence="12" key="1">
    <citation type="journal article" date="2023" name="Mol. Biol. Evol.">
        <title>Third-Generation Sequencing Reveals the Adaptive Role of the Epigenome in Three Deep-Sea Polychaetes.</title>
        <authorList>
            <person name="Perez M."/>
            <person name="Aroh O."/>
            <person name="Sun Y."/>
            <person name="Lan Y."/>
            <person name="Juniper S.K."/>
            <person name="Young C.R."/>
            <person name="Angers B."/>
            <person name="Qian P.Y."/>
        </authorList>
    </citation>
    <scope>NUCLEOTIDE SEQUENCE</scope>
    <source>
        <strain evidence="12">R07B-5</strain>
    </source>
</reference>
<evidence type="ECO:0000256" key="5">
    <source>
        <dbReference type="ARBA" id="ARBA00022729"/>
    </source>
</evidence>
<protein>
    <recommendedName>
        <fullName evidence="11">Cation/H+ exchanger transmembrane domain-containing protein</fullName>
    </recommendedName>
</protein>
<dbReference type="GO" id="GO:0015386">
    <property type="term" value="F:potassium:proton antiporter activity"/>
    <property type="evidence" value="ECO:0007669"/>
    <property type="project" value="InterPro"/>
</dbReference>
<keyword evidence="7" id="KW-0406">Ion transport</keyword>
<evidence type="ECO:0000256" key="10">
    <source>
        <dbReference type="SAM" id="SignalP"/>
    </source>
</evidence>
<keyword evidence="4 9" id="KW-0812">Transmembrane</keyword>
<dbReference type="EMBL" id="JAODUO010000446">
    <property type="protein sequence ID" value="KAK2180376.1"/>
    <property type="molecule type" value="Genomic_DNA"/>
</dbReference>
<evidence type="ECO:0000256" key="7">
    <source>
        <dbReference type="ARBA" id="ARBA00023065"/>
    </source>
</evidence>
<keyword evidence="8 9" id="KW-0472">Membrane</keyword>
<comment type="subcellular location">
    <subcellularLocation>
        <location evidence="1">Membrane</location>
        <topology evidence="1">Multi-pass membrane protein</topology>
    </subcellularLocation>
</comment>
<evidence type="ECO:0000313" key="13">
    <source>
        <dbReference type="Proteomes" id="UP001209878"/>
    </source>
</evidence>
<proteinExistence type="predicted"/>
<name>A0AAD9KZP7_RIDPI</name>
<keyword evidence="5 10" id="KW-0732">Signal</keyword>
<evidence type="ECO:0000256" key="6">
    <source>
        <dbReference type="ARBA" id="ARBA00022989"/>
    </source>
</evidence>
<dbReference type="PANTHER" id="PTHR16254">
    <property type="entry name" value="POTASSIUM/PROTON ANTIPORTER-RELATED"/>
    <property type="match status" value="1"/>
</dbReference>
<dbReference type="InterPro" id="IPR038770">
    <property type="entry name" value="Na+/solute_symporter_sf"/>
</dbReference>
<feature type="chain" id="PRO_5041911923" description="Cation/H+ exchanger transmembrane domain-containing protein" evidence="10">
    <location>
        <begin position="19"/>
        <end position="404"/>
    </location>
</feature>
<evidence type="ECO:0000256" key="2">
    <source>
        <dbReference type="ARBA" id="ARBA00022448"/>
    </source>
</evidence>
<dbReference type="Proteomes" id="UP001209878">
    <property type="component" value="Unassembled WGS sequence"/>
</dbReference>
<accession>A0AAD9KZP7</accession>
<evidence type="ECO:0000256" key="4">
    <source>
        <dbReference type="ARBA" id="ARBA00022692"/>
    </source>
</evidence>
<feature type="domain" description="Cation/H+ exchanger transmembrane" evidence="11">
    <location>
        <begin position="266"/>
        <end position="383"/>
    </location>
</feature>
<evidence type="ECO:0000256" key="3">
    <source>
        <dbReference type="ARBA" id="ARBA00022449"/>
    </source>
</evidence>
<evidence type="ECO:0000256" key="1">
    <source>
        <dbReference type="ARBA" id="ARBA00004141"/>
    </source>
</evidence>
<evidence type="ECO:0000313" key="12">
    <source>
        <dbReference type="EMBL" id="KAK2180376.1"/>
    </source>
</evidence>
<dbReference type="PANTHER" id="PTHR16254:SF14">
    <property type="entry name" value="TRANSMEMBRANE AND COILED-COIL DOMAIN-CONTAINING PROTEIN 3"/>
    <property type="match status" value="1"/>
</dbReference>
<feature type="signal peptide" evidence="10">
    <location>
        <begin position="1"/>
        <end position="18"/>
    </location>
</feature>
<sequence>MHLLRLFLVLLSIIPTYSYIGHQLLKLQKKLPISSKKPLTFWLTNGCRDLQLLHHKKSLTMKHIGQIIKKIQRSPKKTKEGRIQMEMFRVFMKELNETEMMVAQSLLWMDVVLRGDYKDMFNMKESSRLRLEALRNATLNEQQEYNAVVEAEGQMTGHNHTQMTGVIDDILTEVSHAADLLEKNLDDHVFDTAVHNLAKGGNIETVIKIGNEALAGGKGSQGMEHTLKLVDSKDNQFVLARGADSTIPTEDHNLIKDVLYVIMMSYVTCWMCSLFNVPAMFGYVVGGIILGPSGANILQSLVQVETLGEFGVFFILFAVGLDFSPSQLKKVMKVALLGTSMMTGVMLLVGVGVAWLLQTSVSECSFVAACLSLSSTPLVIRFLPPHSTPRLPDSEYAFFLLLPV</sequence>
<evidence type="ECO:0000256" key="8">
    <source>
        <dbReference type="ARBA" id="ARBA00023136"/>
    </source>
</evidence>
<keyword evidence="13" id="KW-1185">Reference proteome</keyword>
<dbReference type="InterPro" id="IPR006153">
    <property type="entry name" value="Cation/H_exchanger_TM"/>
</dbReference>
<keyword evidence="6 9" id="KW-1133">Transmembrane helix</keyword>
<dbReference type="Pfam" id="PF00999">
    <property type="entry name" value="Na_H_Exchanger"/>
    <property type="match status" value="1"/>
</dbReference>
<feature type="transmembrane region" description="Helical" evidence="9">
    <location>
        <begin position="307"/>
        <end position="323"/>
    </location>
</feature>
<dbReference type="AlphaFoldDB" id="A0AAD9KZP7"/>
<dbReference type="GO" id="GO:0016020">
    <property type="term" value="C:membrane"/>
    <property type="evidence" value="ECO:0007669"/>
    <property type="project" value="UniProtKB-SubCell"/>
</dbReference>
<feature type="transmembrane region" description="Helical" evidence="9">
    <location>
        <begin position="335"/>
        <end position="357"/>
    </location>
</feature>
<dbReference type="Gene3D" id="1.20.1530.20">
    <property type="match status" value="1"/>
</dbReference>
<evidence type="ECO:0000256" key="9">
    <source>
        <dbReference type="SAM" id="Phobius"/>
    </source>
</evidence>
<keyword evidence="3" id="KW-0050">Antiport</keyword>
<keyword evidence="2" id="KW-0813">Transport</keyword>
<evidence type="ECO:0000259" key="11">
    <source>
        <dbReference type="Pfam" id="PF00999"/>
    </source>
</evidence>
<comment type="caution">
    <text evidence="12">The sequence shown here is derived from an EMBL/GenBank/DDBJ whole genome shotgun (WGS) entry which is preliminary data.</text>
</comment>
<dbReference type="InterPro" id="IPR045158">
    <property type="entry name" value="KEA4/5/6-like"/>
</dbReference>
<organism evidence="12 13">
    <name type="scientific">Ridgeia piscesae</name>
    <name type="common">Tubeworm</name>
    <dbReference type="NCBI Taxonomy" id="27915"/>
    <lineage>
        <taxon>Eukaryota</taxon>
        <taxon>Metazoa</taxon>
        <taxon>Spiralia</taxon>
        <taxon>Lophotrochozoa</taxon>
        <taxon>Annelida</taxon>
        <taxon>Polychaeta</taxon>
        <taxon>Sedentaria</taxon>
        <taxon>Canalipalpata</taxon>
        <taxon>Sabellida</taxon>
        <taxon>Siboglinidae</taxon>
        <taxon>Ridgeia</taxon>
    </lineage>
</organism>
<gene>
    <name evidence="12" type="ORF">NP493_446g03025</name>
</gene>